<accession>A0A4Y7RIY5</accession>
<dbReference type="InterPro" id="IPR006426">
    <property type="entry name" value="Asn_synth_AEB"/>
</dbReference>
<feature type="binding site" evidence="10">
    <location>
        <begin position="378"/>
        <end position="379"/>
    </location>
    <ligand>
        <name>ATP</name>
        <dbReference type="ChEBI" id="CHEBI:30616"/>
    </ligand>
</feature>
<dbReference type="InterPro" id="IPR017932">
    <property type="entry name" value="GATase_2_dom"/>
</dbReference>
<comment type="pathway">
    <text evidence="1">Amino-acid biosynthesis; L-asparagine biosynthesis; L-asparagine from L-aspartate (L-Gln route): step 1/1.</text>
</comment>
<keyword evidence="14" id="KW-1185">Reference proteome</keyword>
<dbReference type="SUPFAM" id="SSF52402">
    <property type="entry name" value="Adenine nucleotide alpha hydrolases-like"/>
    <property type="match status" value="1"/>
</dbReference>
<gene>
    <name evidence="13" type="primary">asnO</name>
    <name evidence="13" type="ORF">Pmgp_03641</name>
</gene>
<dbReference type="InterPro" id="IPR051786">
    <property type="entry name" value="ASN_synthetase/amidase"/>
</dbReference>
<dbReference type="InterPro" id="IPR033738">
    <property type="entry name" value="AsnB_N"/>
</dbReference>
<dbReference type="GO" id="GO:0005524">
    <property type="term" value="F:ATP binding"/>
    <property type="evidence" value="ECO:0007669"/>
    <property type="project" value="UniProtKB-KW"/>
</dbReference>
<proteinExistence type="inferred from homology"/>
<keyword evidence="4 10" id="KW-0547">Nucleotide-binding</keyword>
<dbReference type="Pfam" id="PF13537">
    <property type="entry name" value="GATase_7"/>
    <property type="match status" value="1"/>
</dbReference>
<dbReference type="OrthoDB" id="9763290at2"/>
<protein>
    <recommendedName>
        <fullName evidence="3">asparagine synthase (glutamine-hydrolyzing)</fullName>
        <ecNumber evidence="3">6.3.5.4</ecNumber>
    </recommendedName>
</protein>
<evidence type="ECO:0000256" key="6">
    <source>
        <dbReference type="ARBA" id="ARBA00022888"/>
    </source>
</evidence>
<evidence type="ECO:0000313" key="14">
    <source>
        <dbReference type="Proteomes" id="UP000297597"/>
    </source>
</evidence>
<dbReference type="CDD" id="cd00712">
    <property type="entry name" value="AsnB"/>
    <property type="match status" value="1"/>
</dbReference>
<dbReference type="PANTHER" id="PTHR43284:SF1">
    <property type="entry name" value="ASPARAGINE SYNTHETASE"/>
    <property type="match status" value="1"/>
</dbReference>
<feature type="active site" description="For GATase activity" evidence="9">
    <location>
        <position position="2"/>
    </location>
</feature>
<evidence type="ECO:0000256" key="10">
    <source>
        <dbReference type="PIRSR" id="PIRSR001589-2"/>
    </source>
</evidence>
<dbReference type="Pfam" id="PF00733">
    <property type="entry name" value="Asn_synthase"/>
    <property type="match status" value="1"/>
</dbReference>
<feature type="site" description="Important for beta-aspartyl-AMP intermediate formation" evidence="11">
    <location>
        <position position="380"/>
    </location>
</feature>
<comment type="caution">
    <text evidence="13">The sequence shown here is derived from an EMBL/GenBank/DDBJ whole genome shotgun (WGS) entry which is preliminary data.</text>
</comment>
<dbReference type="AlphaFoldDB" id="A0A4Y7RIY5"/>
<dbReference type="InterPro" id="IPR014729">
    <property type="entry name" value="Rossmann-like_a/b/a_fold"/>
</dbReference>
<sequence length="615" mass="69139">MCGITGWVDWEADLTGQGDILEAMLGALSRRGPDASGIWLSKHAAIGHRRLVVVDPAGGSQPMTRRRGDKVYTVTYNGELYNTLELRHELEGLGNTFLTRNSDTEVLLMAYIQWGAACVERFNGIYAFAIWDEAEQCLFMARDRLGVKPLFYTRQGGVLVFGSELKALLAHPAVHPVVDAEGLAEIFVMGPSRTPGHGVYRGVFELRPGCCLIYGKNGSRLSRYWSLVSRPHIDDLDVTAARVRELFEDAVERQLVADVPVCAFLSGGLDSSAITAIAAAAFKRENTGLLHSYSIDYAGNERHFRPDLFQPNSDADWSGRVADYLGTSHHVVEIDNYELADALLPAARANDLPGMADIDSSLYLLCREIKKEHTVALSGESADEVFGGYPWFHDRAALRAKSFPWVRLLRERFKFFSPELVSLLQPEKYVEQRYQEALAEVPRLPGEEPFEARMREILYLNITRFMQTLLDRKDRMSMGVGLEVRVPFCDHRLVEYVWNIPWAIKNCDGMAKGILRRALGGMLPGDVLRRTKSPYPKTHNPEYLAAVREMVLDLLDDVNSPLLPLINAGEVRRLAESDGSLFDRPWFGQLMRGPQFLAFLIQVDAWLRTYKVSII</sequence>
<evidence type="ECO:0000256" key="2">
    <source>
        <dbReference type="ARBA" id="ARBA00005752"/>
    </source>
</evidence>
<comment type="catalytic activity">
    <reaction evidence="8">
        <text>L-aspartate + L-glutamine + ATP + H2O = L-asparagine + L-glutamate + AMP + diphosphate + H(+)</text>
        <dbReference type="Rhea" id="RHEA:12228"/>
        <dbReference type="ChEBI" id="CHEBI:15377"/>
        <dbReference type="ChEBI" id="CHEBI:15378"/>
        <dbReference type="ChEBI" id="CHEBI:29985"/>
        <dbReference type="ChEBI" id="CHEBI:29991"/>
        <dbReference type="ChEBI" id="CHEBI:30616"/>
        <dbReference type="ChEBI" id="CHEBI:33019"/>
        <dbReference type="ChEBI" id="CHEBI:58048"/>
        <dbReference type="ChEBI" id="CHEBI:58359"/>
        <dbReference type="ChEBI" id="CHEBI:456215"/>
        <dbReference type="EC" id="6.3.5.4"/>
    </reaction>
</comment>
<dbReference type="SUPFAM" id="SSF56235">
    <property type="entry name" value="N-terminal nucleophile aminohydrolases (Ntn hydrolases)"/>
    <property type="match status" value="1"/>
</dbReference>
<evidence type="ECO:0000256" key="8">
    <source>
        <dbReference type="ARBA" id="ARBA00048741"/>
    </source>
</evidence>
<dbReference type="GO" id="GO:0006529">
    <property type="term" value="P:asparagine biosynthetic process"/>
    <property type="evidence" value="ECO:0007669"/>
    <property type="project" value="UniProtKB-KW"/>
</dbReference>
<evidence type="ECO:0000256" key="5">
    <source>
        <dbReference type="ARBA" id="ARBA00022840"/>
    </source>
</evidence>
<evidence type="ECO:0000256" key="7">
    <source>
        <dbReference type="ARBA" id="ARBA00022962"/>
    </source>
</evidence>
<dbReference type="PANTHER" id="PTHR43284">
    <property type="entry name" value="ASPARAGINE SYNTHETASE (GLUTAMINE-HYDROLYZING)"/>
    <property type="match status" value="1"/>
</dbReference>
<dbReference type="PIRSF" id="PIRSF001589">
    <property type="entry name" value="Asn_synthetase_glu-h"/>
    <property type="match status" value="1"/>
</dbReference>
<dbReference type="InterPro" id="IPR001962">
    <property type="entry name" value="Asn_synthase"/>
</dbReference>
<feature type="binding site" evidence="10">
    <location>
        <position position="103"/>
    </location>
    <ligand>
        <name>L-glutamine</name>
        <dbReference type="ChEBI" id="CHEBI:58359"/>
    </ligand>
</feature>
<organism evidence="13 14">
    <name type="scientific">Pelotomaculum propionicicum</name>
    <dbReference type="NCBI Taxonomy" id="258475"/>
    <lineage>
        <taxon>Bacteria</taxon>
        <taxon>Bacillati</taxon>
        <taxon>Bacillota</taxon>
        <taxon>Clostridia</taxon>
        <taxon>Eubacteriales</taxon>
        <taxon>Desulfotomaculaceae</taxon>
        <taxon>Pelotomaculum</taxon>
    </lineage>
</organism>
<keyword evidence="5 10" id="KW-0067">ATP-binding</keyword>
<evidence type="ECO:0000256" key="9">
    <source>
        <dbReference type="PIRSR" id="PIRSR001589-1"/>
    </source>
</evidence>
<dbReference type="GO" id="GO:0005829">
    <property type="term" value="C:cytosol"/>
    <property type="evidence" value="ECO:0007669"/>
    <property type="project" value="TreeGrafter"/>
</dbReference>
<evidence type="ECO:0000256" key="3">
    <source>
        <dbReference type="ARBA" id="ARBA00012737"/>
    </source>
</evidence>
<reference evidence="13 14" key="1">
    <citation type="journal article" date="2018" name="Environ. Microbiol.">
        <title>Novel energy conservation strategies and behaviour of Pelotomaculum schinkii driving syntrophic propionate catabolism.</title>
        <authorList>
            <person name="Hidalgo-Ahumada C.A.P."/>
            <person name="Nobu M.K."/>
            <person name="Narihiro T."/>
            <person name="Tamaki H."/>
            <person name="Liu W.T."/>
            <person name="Kamagata Y."/>
            <person name="Stams A.J.M."/>
            <person name="Imachi H."/>
            <person name="Sousa D.Z."/>
        </authorList>
    </citation>
    <scope>NUCLEOTIDE SEQUENCE [LARGE SCALE GENOMIC DNA]</scope>
    <source>
        <strain evidence="13 14">MGP</strain>
    </source>
</reference>
<comment type="similarity">
    <text evidence="2">Belongs to the asparagine synthetase family.</text>
</comment>
<evidence type="ECO:0000256" key="4">
    <source>
        <dbReference type="ARBA" id="ARBA00022741"/>
    </source>
</evidence>
<dbReference type="CDD" id="cd01991">
    <property type="entry name" value="Asn_synthase_B_C"/>
    <property type="match status" value="1"/>
</dbReference>
<evidence type="ECO:0000256" key="1">
    <source>
        <dbReference type="ARBA" id="ARBA00005187"/>
    </source>
</evidence>
<name>A0A4Y7RIY5_9FIRM</name>
<dbReference type="EMBL" id="QFFZ01000078">
    <property type="protein sequence ID" value="TEB08766.1"/>
    <property type="molecule type" value="Genomic_DNA"/>
</dbReference>
<dbReference type="Proteomes" id="UP000297597">
    <property type="component" value="Unassembled WGS sequence"/>
</dbReference>
<keyword evidence="6 9" id="KW-0061">Asparagine biosynthesis</keyword>
<evidence type="ECO:0000313" key="13">
    <source>
        <dbReference type="EMBL" id="TEB08766.1"/>
    </source>
</evidence>
<dbReference type="NCBIfam" id="TIGR01536">
    <property type="entry name" value="asn_synth_AEB"/>
    <property type="match status" value="1"/>
</dbReference>
<evidence type="ECO:0000256" key="11">
    <source>
        <dbReference type="PIRSR" id="PIRSR001589-3"/>
    </source>
</evidence>
<dbReference type="InterPro" id="IPR029055">
    <property type="entry name" value="Ntn_hydrolases_N"/>
</dbReference>
<keyword evidence="7 9" id="KW-0315">Glutamine amidotransferase</keyword>
<dbReference type="RefSeq" id="WP_134215976.1">
    <property type="nucleotide sequence ID" value="NZ_QFFZ01000078.1"/>
</dbReference>
<dbReference type="GO" id="GO:0004066">
    <property type="term" value="F:asparagine synthase (glutamine-hydrolyzing) activity"/>
    <property type="evidence" value="ECO:0007669"/>
    <property type="project" value="UniProtKB-EC"/>
</dbReference>
<keyword evidence="13" id="KW-0436">Ligase</keyword>
<dbReference type="Gene3D" id="3.40.50.620">
    <property type="entry name" value="HUPs"/>
    <property type="match status" value="1"/>
</dbReference>
<dbReference type="EC" id="6.3.5.4" evidence="3"/>
<feature type="binding site" evidence="10">
    <location>
        <position position="295"/>
    </location>
    <ligand>
        <name>ATP</name>
        <dbReference type="ChEBI" id="CHEBI:30616"/>
    </ligand>
</feature>
<feature type="domain" description="Glutamine amidotransferase type-2" evidence="12">
    <location>
        <begin position="2"/>
        <end position="217"/>
    </location>
</feature>
<dbReference type="Gene3D" id="3.60.20.10">
    <property type="entry name" value="Glutamine Phosphoribosylpyrophosphate, subunit 1, domain 1"/>
    <property type="match status" value="1"/>
</dbReference>
<keyword evidence="9" id="KW-0028">Amino-acid biosynthesis</keyword>
<dbReference type="PROSITE" id="PS51278">
    <property type="entry name" value="GATASE_TYPE_2"/>
    <property type="match status" value="1"/>
</dbReference>
<evidence type="ECO:0000259" key="12">
    <source>
        <dbReference type="PROSITE" id="PS51278"/>
    </source>
</evidence>